<evidence type="ECO:0000313" key="1">
    <source>
        <dbReference type="EMBL" id="MDT7842919.1"/>
    </source>
</evidence>
<organism evidence="1 2">
    <name type="scientific">Streptomyces justiciae</name>
    <dbReference type="NCBI Taxonomy" id="2780140"/>
    <lineage>
        <taxon>Bacteria</taxon>
        <taxon>Bacillati</taxon>
        <taxon>Actinomycetota</taxon>
        <taxon>Actinomycetes</taxon>
        <taxon>Kitasatosporales</taxon>
        <taxon>Streptomycetaceae</taxon>
        <taxon>Streptomyces</taxon>
    </lineage>
</organism>
<reference evidence="2" key="1">
    <citation type="submission" date="2023-07" db="EMBL/GenBank/DDBJ databases">
        <title>Draft genome sequence of the endophytic actinobacterium Streptomyces justiciae WPN32, a potential antibiotic producer.</title>
        <authorList>
            <person name="Yasawong M."/>
            <person name="Pana W."/>
            <person name="Ganta P."/>
            <person name="Santapan N."/>
            <person name="Songngamsuk T."/>
            <person name="Phatcharaharikarn M."/>
            <person name="Kerdtoob S."/>
            <person name="Nantapong N."/>
        </authorList>
    </citation>
    <scope>NUCLEOTIDE SEQUENCE [LARGE SCALE GENOMIC DNA]</scope>
    <source>
        <strain evidence="2">WPN32</strain>
    </source>
</reference>
<gene>
    <name evidence="1" type="ORF">RQC66_19535</name>
</gene>
<evidence type="ECO:0000313" key="2">
    <source>
        <dbReference type="Proteomes" id="UP001257948"/>
    </source>
</evidence>
<dbReference type="Proteomes" id="UP001257948">
    <property type="component" value="Unassembled WGS sequence"/>
</dbReference>
<dbReference type="EMBL" id="JAVTLL010000012">
    <property type="protein sequence ID" value="MDT7842919.1"/>
    <property type="molecule type" value="Genomic_DNA"/>
</dbReference>
<dbReference type="RefSeq" id="WP_314202552.1">
    <property type="nucleotide sequence ID" value="NZ_JAVTLL010000012.1"/>
</dbReference>
<protein>
    <submittedName>
        <fullName evidence="1">Uncharacterized protein</fullName>
    </submittedName>
</protein>
<accession>A0ABU3LUK0</accession>
<sequence length="332" mass="35892">MRKFYPYKRLSRPIALRVTSVVLNLPDGTRDPLETSAYSTQQQAVALGIAGHTDWVSATIGLSATLPPGANASDAAWSDLRVLAVLTDGETNVRTSVDLARDTEDGLDWSGSLTVLRDDHAGRASLAVHAVGTVEGVPGRSIAETDRSWTVDTVSDEPIDGLRLDVQRASFTKSAREMLRACSDVPWVVDVSARVPTVFVNTDVEGVMGLLDSNGSGVDSKVRDLLVSQMATDVWTAVFHGAIGDLEVEPGGGPVFPTDWQGEVLREMLPDVVPGVHVEEALRQVHRRRTGESGWGELQTRIHYAAARRADATRALAYAVRSLEQVNRESET</sequence>
<name>A0ABU3LUK0_9ACTN</name>
<comment type="caution">
    <text evidence="1">The sequence shown here is derived from an EMBL/GenBank/DDBJ whole genome shotgun (WGS) entry which is preliminary data.</text>
</comment>
<proteinExistence type="predicted"/>
<keyword evidence="2" id="KW-1185">Reference proteome</keyword>